<feature type="transmembrane region" description="Helical" evidence="1">
    <location>
        <begin position="27"/>
        <end position="48"/>
    </location>
</feature>
<name>E1QHM3_DESB2</name>
<dbReference type="HOGENOM" id="CLU_1238573_0_0_7"/>
<feature type="transmembrane region" description="Helical" evidence="1">
    <location>
        <begin position="132"/>
        <end position="159"/>
    </location>
</feature>
<keyword evidence="3" id="KW-1185">Reference proteome</keyword>
<dbReference type="STRING" id="644282.Deba_1698"/>
<proteinExistence type="predicted"/>
<evidence type="ECO:0000313" key="3">
    <source>
        <dbReference type="Proteomes" id="UP000009047"/>
    </source>
</evidence>
<feature type="transmembrane region" description="Helical" evidence="1">
    <location>
        <begin position="108"/>
        <end position="126"/>
    </location>
</feature>
<sequence>MVIAFAMTLTQSPRAISRMLAVVASDLAMLSLLMHVAFLAVLTAGLLLPGARARLFGGFLGLLAASATGVALYYFVLPNVLLFGLYLALILNGLWRGELNWNLGKTNAADRLFGLVGLIFGFWYLHWVQSPIMLNALLVSPLGVLNCPTMLTISGFLCLTSQRPPVLELVSGVVCVYFGLFGIFQLSAYVDVALVACGAYQLARLAITARQGAALESGRLGKA</sequence>
<keyword evidence="1" id="KW-0812">Transmembrane</keyword>
<organism evidence="2 3">
    <name type="scientific">Desulfarculus baarsii (strain ATCC 33931 / DSM 2075 / LMG 7858 / VKM B-1802 / 2st14)</name>
    <dbReference type="NCBI Taxonomy" id="644282"/>
    <lineage>
        <taxon>Bacteria</taxon>
        <taxon>Pseudomonadati</taxon>
        <taxon>Thermodesulfobacteriota</taxon>
        <taxon>Desulfarculia</taxon>
        <taxon>Desulfarculales</taxon>
        <taxon>Desulfarculaceae</taxon>
        <taxon>Desulfarculus</taxon>
    </lineage>
</organism>
<dbReference type="KEGG" id="dbr:Deba_1698"/>
<keyword evidence="1" id="KW-1133">Transmembrane helix</keyword>
<dbReference type="EMBL" id="CP002085">
    <property type="protein sequence ID" value="ADK85066.1"/>
    <property type="molecule type" value="Genomic_DNA"/>
</dbReference>
<evidence type="ECO:0000313" key="2">
    <source>
        <dbReference type="EMBL" id="ADK85066.1"/>
    </source>
</evidence>
<dbReference type="AlphaFoldDB" id="E1QHM3"/>
<evidence type="ECO:0000256" key="1">
    <source>
        <dbReference type="SAM" id="Phobius"/>
    </source>
</evidence>
<accession>E1QHM3</accession>
<protein>
    <submittedName>
        <fullName evidence="2">Uncharacterized protein</fullName>
    </submittedName>
</protein>
<reference evidence="2 3" key="1">
    <citation type="journal article" date="2010" name="Stand. Genomic Sci.">
        <title>Complete genome sequence of Desulfarculus baarsii type strain (2st14).</title>
        <authorList>
            <person name="Sun H."/>
            <person name="Spring S."/>
            <person name="Lapidus A."/>
            <person name="Davenport K."/>
            <person name="Del Rio T.G."/>
            <person name="Tice H."/>
            <person name="Nolan M."/>
            <person name="Copeland A."/>
            <person name="Cheng J.F."/>
            <person name="Lucas S."/>
            <person name="Tapia R."/>
            <person name="Goodwin L."/>
            <person name="Pitluck S."/>
            <person name="Ivanova N."/>
            <person name="Pagani I."/>
            <person name="Mavromatis K."/>
            <person name="Ovchinnikova G."/>
            <person name="Pati A."/>
            <person name="Chen A."/>
            <person name="Palaniappan K."/>
            <person name="Hauser L."/>
            <person name="Chang Y.J."/>
            <person name="Jeffries C.D."/>
            <person name="Detter J.C."/>
            <person name="Han C."/>
            <person name="Rohde M."/>
            <person name="Brambilla E."/>
            <person name="Goker M."/>
            <person name="Woyke T."/>
            <person name="Bristow J."/>
            <person name="Eisen J.A."/>
            <person name="Markowitz V."/>
            <person name="Hugenholtz P."/>
            <person name="Kyrpides N.C."/>
            <person name="Klenk H.P."/>
            <person name="Land M."/>
        </authorList>
    </citation>
    <scope>NUCLEOTIDE SEQUENCE [LARGE SCALE GENOMIC DNA]</scope>
    <source>
        <strain evidence="3">ATCC 33931 / DSM 2075 / LMG 7858 / VKM B-1802 / 2st14</strain>
    </source>
</reference>
<dbReference type="Proteomes" id="UP000009047">
    <property type="component" value="Chromosome"/>
</dbReference>
<feature type="transmembrane region" description="Helical" evidence="1">
    <location>
        <begin position="80"/>
        <end position="96"/>
    </location>
</feature>
<gene>
    <name evidence="2" type="ordered locus">Deba_1698</name>
</gene>
<feature type="transmembrane region" description="Helical" evidence="1">
    <location>
        <begin position="166"/>
        <end position="184"/>
    </location>
</feature>
<keyword evidence="1" id="KW-0472">Membrane</keyword>